<gene>
    <name evidence="1" type="primary">Acey_s1028.g3434</name>
    <name evidence="1" type="ORF">Y032_1028g3434</name>
</gene>
<evidence type="ECO:0000313" key="2">
    <source>
        <dbReference type="Proteomes" id="UP000024635"/>
    </source>
</evidence>
<comment type="caution">
    <text evidence="1">The sequence shown here is derived from an EMBL/GenBank/DDBJ whole genome shotgun (WGS) entry which is preliminary data.</text>
</comment>
<evidence type="ECO:0000313" key="1">
    <source>
        <dbReference type="EMBL" id="EYC35557.1"/>
    </source>
</evidence>
<dbReference type="Proteomes" id="UP000024635">
    <property type="component" value="Unassembled WGS sequence"/>
</dbReference>
<proteinExistence type="predicted"/>
<reference evidence="2" key="1">
    <citation type="journal article" date="2015" name="Nat. Genet.">
        <title>The genome and transcriptome of the zoonotic hookworm Ancylostoma ceylanicum identify infection-specific gene families.</title>
        <authorList>
            <person name="Schwarz E.M."/>
            <person name="Hu Y."/>
            <person name="Antoshechkin I."/>
            <person name="Miller M.M."/>
            <person name="Sternberg P.W."/>
            <person name="Aroian R.V."/>
        </authorList>
    </citation>
    <scope>NUCLEOTIDE SEQUENCE</scope>
    <source>
        <strain evidence="2">HY135</strain>
    </source>
</reference>
<dbReference type="AlphaFoldDB" id="A0A016W8G5"/>
<protein>
    <submittedName>
        <fullName evidence="1">Uncharacterized protein</fullName>
    </submittedName>
</protein>
<keyword evidence="2" id="KW-1185">Reference proteome</keyword>
<accession>A0A016W8G5</accession>
<name>A0A016W8G5_9BILA</name>
<dbReference type="EMBL" id="JARK01000628">
    <property type="protein sequence ID" value="EYC35557.1"/>
    <property type="molecule type" value="Genomic_DNA"/>
</dbReference>
<sequence>MGRVVNRKEDMESWYYMVCFLSYQQSSSAFYRLVEGLCLEPYACLLSIAPNLAAGASQLNYLQTMLEVKSGEFPTSKMSCIQGDKLGSSCSPPGNSWDVVCIRLVVIL</sequence>
<organism evidence="1 2">
    <name type="scientific">Ancylostoma ceylanicum</name>
    <dbReference type="NCBI Taxonomy" id="53326"/>
    <lineage>
        <taxon>Eukaryota</taxon>
        <taxon>Metazoa</taxon>
        <taxon>Ecdysozoa</taxon>
        <taxon>Nematoda</taxon>
        <taxon>Chromadorea</taxon>
        <taxon>Rhabditida</taxon>
        <taxon>Rhabditina</taxon>
        <taxon>Rhabditomorpha</taxon>
        <taxon>Strongyloidea</taxon>
        <taxon>Ancylostomatidae</taxon>
        <taxon>Ancylostomatinae</taxon>
        <taxon>Ancylostoma</taxon>
    </lineage>
</organism>